<dbReference type="AlphaFoldDB" id="A0AAC8VIT4"/>
<feature type="transmembrane region" description="Helical" evidence="1">
    <location>
        <begin position="12"/>
        <end position="29"/>
    </location>
</feature>
<accession>A0AAC8VIT4</accession>
<keyword evidence="1" id="KW-0812">Transmembrane</keyword>
<feature type="domain" description="VWFA" evidence="2">
    <location>
        <begin position="95"/>
        <end position="201"/>
    </location>
</feature>
<reference evidence="3 4" key="1">
    <citation type="journal article" date="2014" name="Genome Announc.">
        <title>Comparative Genome Analysis of Two Isolates of the Fish Pathogen Piscirickettsia salmonis from Different Hosts Reveals Major Differences in Virulence-Associated Secretion Systems.</title>
        <authorList>
            <person name="Bohle H."/>
            <person name="Henriquez P."/>
            <person name="Grothusen H."/>
            <person name="Navas E."/>
            <person name="Sandoval A."/>
            <person name="Bustamante F."/>
            <person name="Bustos P."/>
            <person name="Mancilla M."/>
        </authorList>
    </citation>
    <scope>NUCLEOTIDE SEQUENCE [LARGE SCALE GENOMIC DNA]</scope>
    <source>
        <strain evidence="4">B1-32597</strain>
    </source>
</reference>
<dbReference type="InterPro" id="IPR050768">
    <property type="entry name" value="UPF0353/GerABKA_families"/>
</dbReference>
<evidence type="ECO:0000313" key="3">
    <source>
        <dbReference type="EMBL" id="ALB23245.1"/>
    </source>
</evidence>
<evidence type="ECO:0000259" key="2">
    <source>
        <dbReference type="Pfam" id="PF13519"/>
    </source>
</evidence>
<dbReference type="PANTHER" id="PTHR22550">
    <property type="entry name" value="SPORE GERMINATION PROTEIN"/>
    <property type="match status" value="1"/>
</dbReference>
<keyword evidence="1" id="KW-1133">Transmembrane helix</keyword>
<dbReference type="Gene3D" id="3.40.50.410">
    <property type="entry name" value="von Willebrand factor, type A domain"/>
    <property type="match status" value="1"/>
</dbReference>
<sequence>MLIFGIHFQTPLWLLCLPIVIIIILFLWWQNKNHQHLHAICDSHLLPYLLQGQSSGQKLIFWILGLSWFIAIFALAGPSLKQNKPLLYQSSYSRIFVLNLSKSMLAQDTQPNRLSIARFKLLELLKQSQDIRTALIVFSQRAYIVSPLTKDSQTISATVPLLSPKLMPATGNNPATGLDQALKLFEQAKTGQGQVILITDSAGQKKRHCCEKLS</sequence>
<evidence type="ECO:0000256" key="1">
    <source>
        <dbReference type="SAM" id="Phobius"/>
    </source>
</evidence>
<dbReference type="InterPro" id="IPR036465">
    <property type="entry name" value="vWFA_dom_sf"/>
</dbReference>
<dbReference type="Pfam" id="PF13519">
    <property type="entry name" value="VWA_2"/>
    <property type="match status" value="1"/>
</dbReference>
<dbReference type="SUPFAM" id="SSF53300">
    <property type="entry name" value="vWA-like"/>
    <property type="match status" value="1"/>
</dbReference>
<organism evidence="3 4">
    <name type="scientific">Piscirickettsia salmonis</name>
    <dbReference type="NCBI Taxonomy" id="1238"/>
    <lineage>
        <taxon>Bacteria</taxon>
        <taxon>Pseudomonadati</taxon>
        <taxon>Pseudomonadota</taxon>
        <taxon>Gammaproteobacteria</taxon>
        <taxon>Thiotrichales</taxon>
        <taxon>Piscirickettsiaceae</taxon>
        <taxon>Piscirickettsia</taxon>
    </lineage>
</organism>
<dbReference type="RefSeq" id="WP_017377851.1">
    <property type="nucleotide sequence ID" value="NZ_CP012508.1"/>
</dbReference>
<proteinExistence type="predicted"/>
<gene>
    <name evidence="3" type="ORF">KU39_2065</name>
</gene>
<name>A0AAC8VIT4_PISSA</name>
<dbReference type="EMBL" id="CP012508">
    <property type="protein sequence ID" value="ALB23245.1"/>
    <property type="molecule type" value="Genomic_DNA"/>
</dbReference>
<feature type="transmembrane region" description="Helical" evidence="1">
    <location>
        <begin position="59"/>
        <end position="80"/>
    </location>
</feature>
<dbReference type="PANTHER" id="PTHR22550:SF14">
    <property type="entry name" value="VWFA DOMAIN-CONTAINING PROTEIN"/>
    <property type="match status" value="1"/>
</dbReference>
<keyword evidence="1" id="KW-0472">Membrane</keyword>
<dbReference type="Proteomes" id="UP000029558">
    <property type="component" value="Chromosome"/>
</dbReference>
<protein>
    <submittedName>
        <fullName evidence="3">von Willebrand factor type A domain protein</fullName>
    </submittedName>
</protein>
<evidence type="ECO:0000313" key="4">
    <source>
        <dbReference type="Proteomes" id="UP000029558"/>
    </source>
</evidence>
<dbReference type="InterPro" id="IPR002035">
    <property type="entry name" value="VWF_A"/>
</dbReference>